<comment type="caution">
    <text evidence="1">The sequence shown here is derived from an EMBL/GenBank/DDBJ whole genome shotgun (WGS) entry which is preliminary data.</text>
</comment>
<proteinExistence type="predicted"/>
<gene>
    <name evidence="1" type="ORF">MESS2_1340025</name>
</gene>
<dbReference type="AlphaFoldDB" id="M5EJS3"/>
<reference evidence="1 2" key="1">
    <citation type="submission" date="2013-02" db="EMBL/GenBank/DDBJ databases">
        <authorList>
            <person name="Genoscope - CEA"/>
        </authorList>
    </citation>
    <scope>NUCLEOTIDE SEQUENCE [LARGE SCALE GENOMIC DNA]</scope>
    <source>
        <strain evidence="1 2">STM 2683</strain>
    </source>
</reference>
<sequence>MTRLSIAKELESAADRITEVSRGDLQIVLRRAALVLRNVSGISLEPATADALDSIATEMKIGRTELVLIVLREWLETNPHPPVRTLDRESETDGTA</sequence>
<evidence type="ECO:0000313" key="2">
    <source>
        <dbReference type="Proteomes" id="UP000012062"/>
    </source>
</evidence>
<dbReference type="EMBL" id="CAUM01000040">
    <property type="protein sequence ID" value="CCV04622.1"/>
    <property type="molecule type" value="Genomic_DNA"/>
</dbReference>
<dbReference type="Proteomes" id="UP000012062">
    <property type="component" value="Unassembled WGS sequence"/>
</dbReference>
<name>M5EJS3_9HYPH</name>
<dbReference type="OrthoDB" id="7950490at2"/>
<keyword evidence="2" id="KW-1185">Reference proteome</keyword>
<dbReference type="RefSeq" id="WP_008873597.1">
    <property type="nucleotide sequence ID" value="NZ_CAUM01000040.1"/>
</dbReference>
<protein>
    <recommendedName>
        <fullName evidence="3">Ribbon-helix-helix protein CopG domain-containing protein</fullName>
    </recommendedName>
</protein>
<evidence type="ECO:0008006" key="3">
    <source>
        <dbReference type="Google" id="ProtNLM"/>
    </source>
</evidence>
<organism evidence="1 2">
    <name type="scientific">Mesorhizobium metallidurans STM 2683</name>
    <dbReference type="NCBI Taxonomy" id="1297569"/>
    <lineage>
        <taxon>Bacteria</taxon>
        <taxon>Pseudomonadati</taxon>
        <taxon>Pseudomonadota</taxon>
        <taxon>Alphaproteobacteria</taxon>
        <taxon>Hyphomicrobiales</taxon>
        <taxon>Phyllobacteriaceae</taxon>
        <taxon>Mesorhizobium</taxon>
    </lineage>
</organism>
<accession>M5EJS3</accession>
<evidence type="ECO:0000313" key="1">
    <source>
        <dbReference type="EMBL" id="CCV04622.1"/>
    </source>
</evidence>